<dbReference type="InterPro" id="IPR029060">
    <property type="entry name" value="PIN-like_dom_sf"/>
</dbReference>
<gene>
    <name evidence="2" type="ORF">IDH44_05065</name>
</gene>
<reference evidence="2" key="1">
    <citation type="submission" date="2020-09" db="EMBL/GenBank/DDBJ databases">
        <title>A novel bacterium of genus Paenibacillus, isolated from South China Sea.</title>
        <authorList>
            <person name="Huang H."/>
            <person name="Mo K."/>
            <person name="Hu Y."/>
        </authorList>
    </citation>
    <scope>NUCLEOTIDE SEQUENCE</scope>
    <source>
        <strain evidence="2">IB182496</strain>
    </source>
</reference>
<dbReference type="AlphaFoldDB" id="A0A927BRS2"/>
<name>A0A927BRS2_9BACL</name>
<comment type="caution">
    <text evidence="2">The sequence shown here is derived from an EMBL/GenBank/DDBJ whole genome shotgun (WGS) entry which is preliminary data.</text>
</comment>
<accession>A0A927BRS2</accession>
<organism evidence="2 3">
    <name type="scientific">Paenibacillus sabuli</name>
    <dbReference type="NCBI Taxonomy" id="2772509"/>
    <lineage>
        <taxon>Bacteria</taxon>
        <taxon>Bacillati</taxon>
        <taxon>Bacillota</taxon>
        <taxon>Bacilli</taxon>
        <taxon>Bacillales</taxon>
        <taxon>Paenibacillaceae</taxon>
        <taxon>Paenibacillus</taxon>
    </lineage>
</organism>
<dbReference type="InterPro" id="IPR002716">
    <property type="entry name" value="PIN_dom"/>
</dbReference>
<keyword evidence="3" id="KW-1185">Reference proteome</keyword>
<feature type="domain" description="PIN" evidence="1">
    <location>
        <begin position="10"/>
        <end position="61"/>
    </location>
</feature>
<sequence length="189" mass="21320">MKTSVFLQELDANIILRYLLQDAEPFIEQATEKMERFVIYIPNEVLAEVVYVLEKVYQVERTKICSVLQGLISYKNISTHDYAVLFESLQVYAEINIEWMPHGMVWEFSLMSASTIGSLFDSEISIGRSGSTEATSFCWSSMFTCSGARSSASARNLSSGSARYVLRFMPACSLISVAACKRTIYRCFS</sequence>
<evidence type="ECO:0000259" key="1">
    <source>
        <dbReference type="Pfam" id="PF01850"/>
    </source>
</evidence>
<dbReference type="Pfam" id="PF01850">
    <property type="entry name" value="PIN"/>
    <property type="match status" value="1"/>
</dbReference>
<protein>
    <submittedName>
        <fullName evidence="2">PIN domain-containing protein</fullName>
    </submittedName>
</protein>
<dbReference type="SUPFAM" id="SSF88723">
    <property type="entry name" value="PIN domain-like"/>
    <property type="match status" value="1"/>
</dbReference>
<proteinExistence type="predicted"/>
<evidence type="ECO:0000313" key="2">
    <source>
        <dbReference type="EMBL" id="MBD2844550.1"/>
    </source>
</evidence>
<dbReference type="EMBL" id="JACXIZ010000011">
    <property type="protein sequence ID" value="MBD2844550.1"/>
    <property type="molecule type" value="Genomic_DNA"/>
</dbReference>
<dbReference type="Proteomes" id="UP000621560">
    <property type="component" value="Unassembled WGS sequence"/>
</dbReference>
<evidence type="ECO:0000313" key="3">
    <source>
        <dbReference type="Proteomes" id="UP000621560"/>
    </source>
</evidence>